<dbReference type="EMBL" id="JAGDQJ010000013">
    <property type="protein sequence ID" value="MBO1626083.1"/>
    <property type="molecule type" value="Genomic_DNA"/>
</dbReference>
<accession>A0ABS3NYR6</accession>
<keyword evidence="2" id="KW-1185">Reference proteome</keyword>
<evidence type="ECO:0000313" key="2">
    <source>
        <dbReference type="Proteomes" id="UP000677611"/>
    </source>
</evidence>
<comment type="caution">
    <text evidence="1">The sequence shown here is derived from an EMBL/GenBank/DDBJ whole genome shotgun (WGS) entry which is preliminary data.</text>
</comment>
<dbReference type="Proteomes" id="UP000677611">
    <property type="component" value="Unassembled WGS sequence"/>
</dbReference>
<dbReference type="PANTHER" id="PTHR34976:SF1">
    <property type="entry name" value="TOXIN BC_0920"/>
    <property type="match status" value="1"/>
</dbReference>
<sequence>MKQENPKEKSTFEKIIDGDWSGAGEAVSDTVDGFKSLGDAETWENLGNSLLHPIDTLKGMGQAVSESWDKDVVNGDAESHTKFFTYGLTQLALGVLGDKGVSKVVKVASRNDYRRQ</sequence>
<protein>
    <submittedName>
        <fullName evidence="1">Uncharacterized protein</fullName>
    </submittedName>
</protein>
<gene>
    <name evidence="1" type="ORF">J4P90_12675</name>
</gene>
<proteinExistence type="predicted"/>
<organism evidence="1 2">
    <name type="scientific">Bacillus arachidis</name>
    <dbReference type="NCBI Taxonomy" id="2819290"/>
    <lineage>
        <taxon>Bacteria</taxon>
        <taxon>Bacillati</taxon>
        <taxon>Bacillota</taxon>
        <taxon>Bacilli</taxon>
        <taxon>Bacillales</taxon>
        <taxon>Bacillaceae</taxon>
        <taxon>Bacillus</taxon>
    </lineage>
</organism>
<name>A0ABS3NYR6_9BACI</name>
<dbReference type="PANTHER" id="PTHR34976">
    <property type="entry name" value="RIBONUCLEASE YQCG-RELATED"/>
    <property type="match status" value="1"/>
</dbReference>
<evidence type="ECO:0000313" key="1">
    <source>
        <dbReference type="EMBL" id="MBO1626083.1"/>
    </source>
</evidence>
<reference evidence="1 2" key="1">
    <citation type="submission" date="2021-03" db="EMBL/GenBank/DDBJ databases">
        <title>Identification of novel Bacillus strains.</title>
        <authorList>
            <person name="Xiao Z."/>
            <person name="Li Y."/>
            <person name="Shen J."/>
        </authorList>
    </citation>
    <scope>NUCLEOTIDE SEQUENCE [LARGE SCALE GENOMIC DNA]</scope>
    <source>
        <strain evidence="1 2">SY8</strain>
    </source>
</reference>
<dbReference type="InterPro" id="IPR051768">
    <property type="entry name" value="Bact_secretion_toxin"/>
</dbReference>